<dbReference type="InterPro" id="IPR031352">
    <property type="entry name" value="SesA"/>
</dbReference>
<dbReference type="OrthoDB" id="195446at2759"/>
<dbReference type="EMBL" id="KE148166">
    <property type="protein sequence ID" value="EPE03594.1"/>
    <property type="molecule type" value="Genomic_DNA"/>
</dbReference>
<organism evidence="2 3">
    <name type="scientific">Ophiostoma piceae (strain UAMH 11346)</name>
    <name type="common">Sap stain fungus</name>
    <dbReference type="NCBI Taxonomy" id="1262450"/>
    <lineage>
        <taxon>Eukaryota</taxon>
        <taxon>Fungi</taxon>
        <taxon>Dikarya</taxon>
        <taxon>Ascomycota</taxon>
        <taxon>Pezizomycotina</taxon>
        <taxon>Sordariomycetes</taxon>
        <taxon>Sordariomycetidae</taxon>
        <taxon>Ophiostomatales</taxon>
        <taxon>Ophiostomataceae</taxon>
        <taxon>Ophiostoma</taxon>
    </lineage>
</organism>
<dbReference type="STRING" id="1262450.S3BQI2"/>
<dbReference type="VEuPathDB" id="FungiDB:F503_01852"/>
<dbReference type="AlphaFoldDB" id="S3BQI2"/>
<reference evidence="2 3" key="1">
    <citation type="journal article" date="2013" name="BMC Genomics">
        <title>The genome and transcriptome of the pine saprophyte Ophiostoma piceae, and a comparison with the bark beetle-associated pine pathogen Grosmannia clavigera.</title>
        <authorList>
            <person name="Haridas S."/>
            <person name="Wang Y."/>
            <person name="Lim L."/>
            <person name="Massoumi Alamouti S."/>
            <person name="Jackman S."/>
            <person name="Docking R."/>
            <person name="Robertson G."/>
            <person name="Birol I."/>
            <person name="Bohlmann J."/>
            <person name="Breuil C."/>
        </authorList>
    </citation>
    <scope>NUCLEOTIDE SEQUENCE [LARGE SCALE GENOMIC DNA]</scope>
    <source>
        <strain evidence="2 3">UAMH 11346</strain>
    </source>
</reference>
<evidence type="ECO:0000259" key="1">
    <source>
        <dbReference type="Pfam" id="PF17107"/>
    </source>
</evidence>
<evidence type="ECO:0000313" key="2">
    <source>
        <dbReference type="EMBL" id="EPE03594.1"/>
    </source>
</evidence>
<gene>
    <name evidence="2" type="ORF">F503_01852</name>
</gene>
<dbReference type="Proteomes" id="UP000016923">
    <property type="component" value="Unassembled WGS sequence"/>
</dbReference>
<proteinExistence type="predicted"/>
<feature type="domain" description="NACHT-NTPase and P-loop NTPases N-terminal" evidence="1">
    <location>
        <begin position="4"/>
        <end position="131"/>
    </location>
</feature>
<evidence type="ECO:0000313" key="3">
    <source>
        <dbReference type="Proteomes" id="UP000016923"/>
    </source>
</evidence>
<sequence>MDIIASSITFVSSIISAYRAIDRLNQLPREFREVEQRLPLVRQTLATINTQLDANHIDTPTETAIARSVTQCDEYGLQLKSIFEDIGAYDKREGSALVRYKNTLVSKGKQLGKAHRVEALMTGMLNCVRDLAENRVFYTATHAQVSKLAIAIDALSHTKSSVPDSDFDKMNTSASQNIGSGGLGSQGNQFGDGTFYNSGGNNNNSGGGPIFNSHVGEVNFEI</sequence>
<dbReference type="HOGENOM" id="CLU_080513_3_0_1"/>
<name>S3BQI2_OPHP1</name>
<dbReference type="Pfam" id="PF17107">
    <property type="entry name" value="SesA"/>
    <property type="match status" value="1"/>
</dbReference>
<dbReference type="OMA" id="SQFNNAD"/>
<keyword evidence="3" id="KW-1185">Reference proteome</keyword>
<accession>S3BQI2</accession>
<protein>
    <submittedName>
        <fullName evidence="2">Ankyrin repeat protein</fullName>
    </submittedName>
</protein>
<dbReference type="eggNOG" id="ENOG502SYV9">
    <property type="taxonomic scope" value="Eukaryota"/>
</dbReference>